<dbReference type="WBParaSite" id="GPUH_0001341601-mRNA-1">
    <property type="protein sequence ID" value="GPUH_0001341601-mRNA-1"/>
    <property type="gene ID" value="GPUH_0001341601"/>
</dbReference>
<dbReference type="Proteomes" id="UP000271098">
    <property type="component" value="Unassembled WGS sequence"/>
</dbReference>
<reference evidence="3" key="1">
    <citation type="submission" date="2016-06" db="UniProtKB">
        <authorList>
            <consortium name="WormBaseParasite"/>
        </authorList>
    </citation>
    <scope>IDENTIFICATION</scope>
</reference>
<evidence type="ECO:0000313" key="2">
    <source>
        <dbReference type="Proteomes" id="UP000271098"/>
    </source>
</evidence>
<protein>
    <submittedName>
        <fullName evidence="3">Zinc finger, CCHC-type</fullName>
    </submittedName>
</protein>
<reference evidence="1 2" key="2">
    <citation type="submission" date="2018-11" db="EMBL/GenBank/DDBJ databases">
        <authorList>
            <consortium name="Pathogen Informatics"/>
        </authorList>
    </citation>
    <scope>NUCLEOTIDE SEQUENCE [LARGE SCALE GENOMIC DNA]</scope>
</reference>
<evidence type="ECO:0000313" key="3">
    <source>
        <dbReference type="WBParaSite" id="GPUH_0001341601-mRNA-1"/>
    </source>
</evidence>
<dbReference type="AlphaFoldDB" id="A0A183DXG0"/>
<keyword evidence="2" id="KW-1185">Reference proteome</keyword>
<proteinExistence type="predicted"/>
<organism evidence="3">
    <name type="scientific">Gongylonema pulchrum</name>
    <dbReference type="NCBI Taxonomy" id="637853"/>
    <lineage>
        <taxon>Eukaryota</taxon>
        <taxon>Metazoa</taxon>
        <taxon>Ecdysozoa</taxon>
        <taxon>Nematoda</taxon>
        <taxon>Chromadorea</taxon>
        <taxon>Rhabditida</taxon>
        <taxon>Spirurina</taxon>
        <taxon>Spiruromorpha</taxon>
        <taxon>Spiruroidea</taxon>
        <taxon>Gongylonematidae</taxon>
        <taxon>Gongylonema</taxon>
    </lineage>
</organism>
<sequence length="95" mass="10678">MKPKKNDHFTVVMAPAPDKCSKPVETWKSWKESNKSETSIGAVRQQIKILFKEVVVKDDKETKQGALKASDEAVKGTSDGAQFLHFWCIHGYPSE</sequence>
<evidence type="ECO:0000313" key="1">
    <source>
        <dbReference type="EMBL" id="VDN22239.1"/>
    </source>
</evidence>
<gene>
    <name evidence="1" type="ORF">GPUH_LOCUS13401</name>
</gene>
<accession>A0A183DXG0</accession>
<name>A0A183DXG0_9BILA</name>
<dbReference type="EMBL" id="UYRT01080187">
    <property type="protein sequence ID" value="VDN22239.1"/>
    <property type="molecule type" value="Genomic_DNA"/>
</dbReference>